<evidence type="ECO:0000313" key="7">
    <source>
        <dbReference type="Proteomes" id="UP000265515"/>
    </source>
</evidence>
<evidence type="ECO:0000256" key="3">
    <source>
        <dbReference type="ARBA" id="ARBA00025786"/>
    </source>
</evidence>
<feature type="compositionally biased region" description="Basic and acidic residues" evidence="4">
    <location>
        <begin position="236"/>
        <end position="248"/>
    </location>
</feature>
<keyword evidence="7" id="KW-1185">Reference proteome</keyword>
<feature type="compositionally biased region" description="Basic and acidic residues" evidence="4">
    <location>
        <begin position="149"/>
        <end position="170"/>
    </location>
</feature>
<dbReference type="Proteomes" id="UP000265515">
    <property type="component" value="Unassembled WGS sequence"/>
</dbReference>
<dbReference type="CDD" id="cd04301">
    <property type="entry name" value="NAT_SF"/>
    <property type="match status" value="1"/>
</dbReference>
<dbReference type="GO" id="GO:0031415">
    <property type="term" value="C:NatA complex"/>
    <property type="evidence" value="ECO:0007669"/>
    <property type="project" value="InterPro"/>
</dbReference>
<dbReference type="InterPro" id="IPR000182">
    <property type="entry name" value="GNAT_dom"/>
</dbReference>
<evidence type="ECO:0000256" key="2">
    <source>
        <dbReference type="ARBA" id="ARBA00023315"/>
    </source>
</evidence>
<name>A0A388M408_CHABU</name>
<dbReference type="STRING" id="69332.A0A388M408"/>
<dbReference type="AlphaFoldDB" id="A0A388M408"/>
<proteinExistence type="inferred from homology"/>
<dbReference type="Pfam" id="PF00583">
    <property type="entry name" value="Acetyltransf_1"/>
    <property type="match status" value="1"/>
</dbReference>
<dbReference type="FunFam" id="3.40.630.30:FF:000037">
    <property type="entry name" value="N-alpha-acetyltransferase daf-31-like"/>
    <property type="match status" value="1"/>
</dbReference>
<comment type="caution">
    <text evidence="6">The sequence shown here is derived from an EMBL/GenBank/DDBJ whole genome shotgun (WGS) entry which is preliminary data.</text>
</comment>
<gene>
    <name evidence="6" type="ORF">CBR_g48990</name>
</gene>
<dbReference type="InterPro" id="IPR016181">
    <property type="entry name" value="Acyl_CoA_acyltransferase"/>
</dbReference>
<comment type="similarity">
    <text evidence="3">Belongs to the acetyltransferase family. ARD1 subfamily.</text>
</comment>
<dbReference type="EMBL" id="BFEA01000727">
    <property type="protein sequence ID" value="GBG89281.1"/>
    <property type="molecule type" value="Genomic_DNA"/>
</dbReference>
<dbReference type="GO" id="GO:1990189">
    <property type="term" value="F:protein N-terminal-serine acetyltransferase activity"/>
    <property type="evidence" value="ECO:0007669"/>
    <property type="project" value="TreeGrafter"/>
</dbReference>
<keyword evidence="1" id="KW-0808">Transferase</keyword>
<feature type="domain" description="N-acetyltransferase" evidence="5">
    <location>
        <begin position="2"/>
        <end position="152"/>
    </location>
</feature>
<dbReference type="Gramene" id="GBG89281">
    <property type="protein sequence ID" value="GBG89281"/>
    <property type="gene ID" value="CBR_g48990"/>
</dbReference>
<protein>
    <recommendedName>
        <fullName evidence="5">N-acetyltransferase domain-containing protein</fullName>
    </recommendedName>
</protein>
<dbReference type="PANTHER" id="PTHR23091">
    <property type="entry name" value="N-TERMINAL ACETYLTRANSFERASE"/>
    <property type="match status" value="1"/>
</dbReference>
<dbReference type="SUPFAM" id="SSF55729">
    <property type="entry name" value="Acyl-CoA N-acyltransferases (Nat)"/>
    <property type="match status" value="1"/>
</dbReference>
<accession>A0A388M408</accession>
<reference evidence="6 7" key="1">
    <citation type="journal article" date="2018" name="Cell">
        <title>The Chara Genome: Secondary Complexity and Implications for Plant Terrestrialization.</title>
        <authorList>
            <person name="Nishiyama T."/>
            <person name="Sakayama H."/>
            <person name="Vries J.D."/>
            <person name="Buschmann H."/>
            <person name="Saint-Marcoux D."/>
            <person name="Ullrich K.K."/>
            <person name="Haas F.B."/>
            <person name="Vanderstraeten L."/>
            <person name="Becker D."/>
            <person name="Lang D."/>
            <person name="Vosolsobe S."/>
            <person name="Rombauts S."/>
            <person name="Wilhelmsson P.K.I."/>
            <person name="Janitza P."/>
            <person name="Kern R."/>
            <person name="Heyl A."/>
            <person name="Rumpler F."/>
            <person name="Villalobos L.I.A.C."/>
            <person name="Clay J.M."/>
            <person name="Skokan R."/>
            <person name="Toyoda A."/>
            <person name="Suzuki Y."/>
            <person name="Kagoshima H."/>
            <person name="Schijlen E."/>
            <person name="Tajeshwar N."/>
            <person name="Catarino B."/>
            <person name="Hetherington A.J."/>
            <person name="Saltykova A."/>
            <person name="Bonnot C."/>
            <person name="Breuninger H."/>
            <person name="Symeonidi A."/>
            <person name="Radhakrishnan G.V."/>
            <person name="Van Nieuwerburgh F."/>
            <person name="Deforce D."/>
            <person name="Chang C."/>
            <person name="Karol K.G."/>
            <person name="Hedrich R."/>
            <person name="Ulvskov P."/>
            <person name="Glockner G."/>
            <person name="Delwiche C.F."/>
            <person name="Petrasek J."/>
            <person name="Van de Peer Y."/>
            <person name="Friml J."/>
            <person name="Beilby M."/>
            <person name="Dolan L."/>
            <person name="Kohara Y."/>
            <person name="Sugano S."/>
            <person name="Fujiyama A."/>
            <person name="Delaux P.-M."/>
            <person name="Quint M."/>
            <person name="TheiBen G."/>
            <person name="Hagemann M."/>
            <person name="Harholt J."/>
            <person name="Dunand C."/>
            <person name="Zachgo S."/>
            <person name="Langdale J."/>
            <person name="Maumus F."/>
            <person name="Straeten D.V.D."/>
            <person name="Gould S.B."/>
            <person name="Rensing S.A."/>
        </authorList>
    </citation>
    <scope>NUCLEOTIDE SEQUENCE [LARGE SCALE GENOMIC DNA]</scope>
    <source>
        <strain evidence="6 7">S276</strain>
    </source>
</reference>
<dbReference type="OrthoDB" id="25586at2759"/>
<evidence type="ECO:0000256" key="4">
    <source>
        <dbReference type="SAM" id="MobiDB-lite"/>
    </source>
</evidence>
<feature type="compositionally biased region" description="Basic residues" evidence="4">
    <location>
        <begin position="249"/>
        <end position="260"/>
    </location>
</feature>
<feature type="compositionally biased region" description="Basic and acidic residues" evidence="4">
    <location>
        <begin position="182"/>
        <end position="206"/>
    </location>
</feature>
<organism evidence="6 7">
    <name type="scientific">Chara braunii</name>
    <name type="common">Braun's stonewort</name>
    <dbReference type="NCBI Taxonomy" id="69332"/>
    <lineage>
        <taxon>Eukaryota</taxon>
        <taxon>Viridiplantae</taxon>
        <taxon>Streptophyta</taxon>
        <taxon>Charophyceae</taxon>
        <taxon>Charales</taxon>
        <taxon>Characeae</taxon>
        <taxon>Chara</taxon>
    </lineage>
</organism>
<evidence type="ECO:0000256" key="1">
    <source>
        <dbReference type="ARBA" id="ARBA00022679"/>
    </source>
</evidence>
<evidence type="ECO:0000313" key="6">
    <source>
        <dbReference type="EMBL" id="GBG89281.1"/>
    </source>
</evidence>
<dbReference type="GO" id="GO:1990190">
    <property type="term" value="F:protein-N-terminal-glutamate acetyltransferase activity"/>
    <property type="evidence" value="ECO:0007669"/>
    <property type="project" value="TreeGrafter"/>
</dbReference>
<evidence type="ECO:0000259" key="5">
    <source>
        <dbReference type="PROSITE" id="PS51186"/>
    </source>
</evidence>
<dbReference type="Gene3D" id="3.40.630.30">
    <property type="match status" value="1"/>
</dbReference>
<feature type="region of interest" description="Disordered" evidence="4">
    <location>
        <begin position="149"/>
        <end position="289"/>
    </location>
</feature>
<dbReference type="PROSITE" id="PS51186">
    <property type="entry name" value="GNAT"/>
    <property type="match status" value="1"/>
</dbReference>
<sequence>MVCIRQATVDDLLAMQSCNLMCLPENYQMKYYLYHILSWPQLLYVAEDYNKKIVGYVLAKMEEESTDCHGHITSLAVLRTHRKLGLATKLMSAAQRAMVEVFGAEYVSLHVRKSNRAAFHLYTETLGYRINDIEAKYYADSEDAYDMRKILKPKQPSEKDKTDKTEKEDSGSVTTSAGAGKHAGEKGEKAGAGEKGDKAGSTERGPKGGIGEKGAAVGGERASDTHGGGSGTATGARKEVHEKDNHSSDHHHRRRHHHKGGREELDGGKGGGGAAKPSSDQPCGVNAVD</sequence>
<dbReference type="InterPro" id="IPR045047">
    <property type="entry name" value="Ard1-like"/>
</dbReference>
<keyword evidence="2" id="KW-0012">Acyltransferase</keyword>
<dbReference type="PANTHER" id="PTHR23091:SF4">
    <property type="entry name" value="N-TERMINAL AMINO-ACID N(ALPHA)-ACETYLTRANSFERASE NATA"/>
    <property type="match status" value="1"/>
</dbReference>